<sequence>MIEADILGRARQSAPFCVPWPVAGNPGAILEFATSDEWLAFLSGLDLNTDVPRIVSTKYSRAQRLYALSWLDFDLIKAGELVAITTLEITLKDRYGGLIPKERPMLGDLLRHLVIEDGHGDTNLSFTQRYGGKGI</sequence>
<accession>A0AAE4Z1L9</accession>
<evidence type="ECO:0000313" key="2">
    <source>
        <dbReference type="Proteomes" id="UP000661163"/>
    </source>
</evidence>
<protein>
    <submittedName>
        <fullName evidence="1">Uncharacterized protein</fullName>
    </submittedName>
</protein>
<dbReference type="RefSeq" id="WP_130663921.1">
    <property type="nucleotide sequence ID" value="NZ_SILB01000008.1"/>
</dbReference>
<evidence type="ECO:0000313" key="1">
    <source>
        <dbReference type="EMBL" id="NEI53137.1"/>
    </source>
</evidence>
<dbReference type="EMBL" id="WUFC01000063">
    <property type="protein sequence ID" value="NEI53137.1"/>
    <property type="molecule type" value="Genomic_DNA"/>
</dbReference>
<reference evidence="1 2" key="1">
    <citation type="submission" date="2019-12" db="EMBL/GenBank/DDBJ databases">
        <title>Rhizobium genotypes associated with high levels of biological nitrogen fixation by grain legumes in a temperate-maritime cropping system.</title>
        <authorList>
            <person name="Maluk M."/>
            <person name="Francesc Ferrando Molina F."/>
            <person name="Lopez Del Egido L."/>
            <person name="Lafos M."/>
            <person name="Langarica-Fuentes A."/>
            <person name="Gebre Yohannes G."/>
            <person name="Young M.W."/>
            <person name="Martin P."/>
            <person name="Gantlett R."/>
            <person name="Kenicer G."/>
            <person name="Hawes C."/>
            <person name="Begg G.S."/>
            <person name="Quilliam R.S."/>
            <person name="Squire G.R."/>
            <person name="Poole P.S."/>
            <person name="Young P.W."/>
            <person name="Iannetta P.M."/>
            <person name="James E.K."/>
        </authorList>
    </citation>
    <scope>NUCLEOTIDE SEQUENCE [LARGE SCALE GENOMIC DNA]</scope>
    <source>
        <strain evidence="1 2">JHI985</strain>
    </source>
</reference>
<organism evidence="1 2">
    <name type="scientific">Rhizobium ruizarguesonis</name>
    <dbReference type="NCBI Taxonomy" id="2081791"/>
    <lineage>
        <taxon>Bacteria</taxon>
        <taxon>Pseudomonadati</taxon>
        <taxon>Pseudomonadota</taxon>
        <taxon>Alphaproteobacteria</taxon>
        <taxon>Hyphomicrobiales</taxon>
        <taxon>Rhizobiaceae</taxon>
        <taxon>Rhizobium/Agrobacterium group</taxon>
        <taxon>Rhizobium</taxon>
    </lineage>
</organism>
<gene>
    <name evidence="1" type="ORF">GR217_36715</name>
</gene>
<dbReference type="AlphaFoldDB" id="A0AAE4Z1L9"/>
<name>A0AAE4Z1L9_9HYPH</name>
<comment type="caution">
    <text evidence="1">The sequence shown here is derived from an EMBL/GenBank/DDBJ whole genome shotgun (WGS) entry which is preliminary data.</text>
</comment>
<dbReference type="Proteomes" id="UP000661163">
    <property type="component" value="Unassembled WGS sequence"/>
</dbReference>
<proteinExistence type="predicted"/>